<keyword evidence="2 6" id="KW-0812">Transmembrane</keyword>
<dbReference type="GO" id="GO:0046872">
    <property type="term" value="F:metal ion binding"/>
    <property type="evidence" value="ECO:0007669"/>
    <property type="project" value="UniProtKB-KW"/>
</dbReference>
<evidence type="ECO:0000313" key="8">
    <source>
        <dbReference type="Proteomes" id="UP000799772"/>
    </source>
</evidence>
<dbReference type="PANTHER" id="PTHR20855:SF97">
    <property type="entry name" value="ADIPOR-LIKE RECEPTOR IZH3-RELATED"/>
    <property type="match status" value="1"/>
</dbReference>
<feature type="binding site" evidence="5">
    <location>
        <position position="291"/>
    </location>
    <ligand>
        <name>Zn(2+)</name>
        <dbReference type="ChEBI" id="CHEBI:29105"/>
    </ligand>
</feature>
<evidence type="ECO:0000313" key="7">
    <source>
        <dbReference type="EMBL" id="KAF2103220.1"/>
    </source>
</evidence>
<evidence type="ECO:0000256" key="6">
    <source>
        <dbReference type="SAM" id="Phobius"/>
    </source>
</evidence>
<keyword evidence="4 6" id="KW-0472">Membrane</keyword>
<organism evidence="7 8">
    <name type="scientific">Rhizodiscina lignyota</name>
    <dbReference type="NCBI Taxonomy" id="1504668"/>
    <lineage>
        <taxon>Eukaryota</taxon>
        <taxon>Fungi</taxon>
        <taxon>Dikarya</taxon>
        <taxon>Ascomycota</taxon>
        <taxon>Pezizomycotina</taxon>
        <taxon>Dothideomycetes</taxon>
        <taxon>Pleosporomycetidae</taxon>
        <taxon>Aulographales</taxon>
        <taxon>Rhizodiscinaceae</taxon>
        <taxon>Rhizodiscina</taxon>
    </lineage>
</organism>
<reference evidence="7" key="1">
    <citation type="journal article" date="2020" name="Stud. Mycol.">
        <title>101 Dothideomycetes genomes: a test case for predicting lifestyles and emergence of pathogens.</title>
        <authorList>
            <person name="Haridas S."/>
            <person name="Albert R."/>
            <person name="Binder M."/>
            <person name="Bloem J."/>
            <person name="Labutti K."/>
            <person name="Salamov A."/>
            <person name="Andreopoulos B."/>
            <person name="Baker S."/>
            <person name="Barry K."/>
            <person name="Bills G."/>
            <person name="Bluhm B."/>
            <person name="Cannon C."/>
            <person name="Castanera R."/>
            <person name="Culley D."/>
            <person name="Daum C."/>
            <person name="Ezra D."/>
            <person name="Gonzalez J."/>
            <person name="Henrissat B."/>
            <person name="Kuo A."/>
            <person name="Liang C."/>
            <person name="Lipzen A."/>
            <person name="Lutzoni F."/>
            <person name="Magnuson J."/>
            <person name="Mondo S."/>
            <person name="Nolan M."/>
            <person name="Ohm R."/>
            <person name="Pangilinan J."/>
            <person name="Park H.-J."/>
            <person name="Ramirez L."/>
            <person name="Alfaro M."/>
            <person name="Sun H."/>
            <person name="Tritt A."/>
            <person name="Yoshinaga Y."/>
            <person name="Zwiers L.-H."/>
            <person name="Turgeon B."/>
            <person name="Goodwin S."/>
            <person name="Spatafora J."/>
            <person name="Crous P."/>
            <person name="Grigoriev I."/>
        </authorList>
    </citation>
    <scope>NUCLEOTIDE SEQUENCE</scope>
    <source>
        <strain evidence="7">CBS 133067</strain>
    </source>
</reference>
<feature type="transmembrane region" description="Helical" evidence="6">
    <location>
        <begin position="146"/>
        <end position="166"/>
    </location>
</feature>
<name>A0A9P4IKH4_9PEZI</name>
<dbReference type="InterPro" id="IPR004254">
    <property type="entry name" value="AdipoR/HlyIII-related"/>
</dbReference>
<keyword evidence="3 6" id="KW-1133">Transmembrane helix</keyword>
<feature type="transmembrane region" description="Helical" evidence="6">
    <location>
        <begin position="74"/>
        <end position="92"/>
    </location>
</feature>
<dbReference type="GO" id="GO:0016020">
    <property type="term" value="C:membrane"/>
    <property type="evidence" value="ECO:0007669"/>
    <property type="project" value="UniProtKB-SubCell"/>
</dbReference>
<evidence type="ECO:0000256" key="1">
    <source>
        <dbReference type="ARBA" id="ARBA00004141"/>
    </source>
</evidence>
<feature type="transmembrane region" description="Helical" evidence="6">
    <location>
        <begin position="215"/>
        <end position="240"/>
    </location>
</feature>
<feature type="transmembrane region" description="Helical" evidence="6">
    <location>
        <begin position="173"/>
        <end position="195"/>
    </location>
</feature>
<protein>
    <submittedName>
        <fullName evidence="7">HlyIII-domain-containing protein</fullName>
    </submittedName>
</protein>
<evidence type="ECO:0000256" key="5">
    <source>
        <dbReference type="PIRSR" id="PIRSR604254-1"/>
    </source>
</evidence>
<dbReference type="GO" id="GO:0038023">
    <property type="term" value="F:signaling receptor activity"/>
    <property type="evidence" value="ECO:0007669"/>
    <property type="project" value="TreeGrafter"/>
</dbReference>
<dbReference type="GO" id="GO:0006882">
    <property type="term" value="P:intracellular zinc ion homeostasis"/>
    <property type="evidence" value="ECO:0007669"/>
    <property type="project" value="TreeGrafter"/>
</dbReference>
<dbReference type="EMBL" id="ML978122">
    <property type="protein sequence ID" value="KAF2103220.1"/>
    <property type="molecule type" value="Genomic_DNA"/>
</dbReference>
<keyword evidence="5" id="KW-0862">Zinc</keyword>
<evidence type="ECO:0000256" key="3">
    <source>
        <dbReference type="ARBA" id="ARBA00022989"/>
    </source>
</evidence>
<dbReference type="PANTHER" id="PTHR20855">
    <property type="entry name" value="ADIPOR/PROGESTIN RECEPTOR-RELATED"/>
    <property type="match status" value="1"/>
</dbReference>
<feature type="transmembrane region" description="Helical" evidence="6">
    <location>
        <begin position="104"/>
        <end position="126"/>
    </location>
</feature>
<sequence>MRLAGKDIDYNDPDLEQSIAKAIKLADQHGLIDLADLPEPWKINHSILRGYRFTNTKRDTAMSFFHLSNESFNIWSHALGVILVILFSIFLFPQASFQGQRGAVDVYVAGLYISAAAVCLLCSVVWHTAKSTADLKSMSAFASVDMMGISLIVTASMVVTQYAAFYTQPFWQCVYMIPSLLGGLIGLVLPWTSLFRRHDLALIKIDTSRLPVTRRWIRVLFFGMLCLQGFVLPSIHMMCAEGLSAAAEFYRPLMRIFTPIAIGAAIYAARFPESQLPGWFDYLGGSHNLWHVAVLIGVLRGFGAIAEMYALAWRRS</sequence>
<dbReference type="Pfam" id="PF03006">
    <property type="entry name" value="HlyIII"/>
    <property type="match status" value="1"/>
</dbReference>
<dbReference type="Proteomes" id="UP000799772">
    <property type="component" value="Unassembled WGS sequence"/>
</dbReference>
<feature type="binding site" evidence="5">
    <location>
        <position position="287"/>
    </location>
    <ligand>
        <name>Zn(2+)</name>
        <dbReference type="ChEBI" id="CHEBI:29105"/>
    </ligand>
</feature>
<comment type="caution">
    <text evidence="7">The sequence shown here is derived from an EMBL/GenBank/DDBJ whole genome shotgun (WGS) entry which is preliminary data.</text>
</comment>
<accession>A0A9P4IKH4</accession>
<proteinExistence type="predicted"/>
<keyword evidence="5" id="KW-0479">Metal-binding</keyword>
<evidence type="ECO:0000256" key="2">
    <source>
        <dbReference type="ARBA" id="ARBA00022692"/>
    </source>
</evidence>
<comment type="subcellular location">
    <subcellularLocation>
        <location evidence="1">Membrane</location>
        <topology evidence="1">Multi-pass membrane protein</topology>
    </subcellularLocation>
</comment>
<keyword evidence="8" id="KW-1185">Reference proteome</keyword>
<feature type="transmembrane region" description="Helical" evidence="6">
    <location>
        <begin position="289"/>
        <end position="312"/>
    </location>
</feature>
<dbReference type="AlphaFoldDB" id="A0A9P4IKH4"/>
<evidence type="ECO:0000256" key="4">
    <source>
        <dbReference type="ARBA" id="ARBA00023136"/>
    </source>
</evidence>
<gene>
    <name evidence="7" type="ORF">NA57DRAFT_32001</name>
</gene>
<dbReference type="OrthoDB" id="529367at2759"/>
<feature type="binding site" evidence="5">
    <location>
        <position position="127"/>
    </location>
    <ligand>
        <name>Zn(2+)</name>
        <dbReference type="ChEBI" id="CHEBI:29105"/>
    </ligand>
</feature>